<accession>A0A9D4VXG0</accession>
<proteinExistence type="predicted"/>
<gene>
    <name evidence="2" type="ORF">KIW84_076236</name>
</gene>
<dbReference type="AlphaFoldDB" id="A0A9D4VXG0"/>
<reference evidence="2 3" key="1">
    <citation type="journal article" date="2022" name="Nat. Genet.">
        <title>Improved pea reference genome and pan-genome highlight genomic features and evolutionary characteristics.</title>
        <authorList>
            <person name="Yang T."/>
            <person name="Liu R."/>
            <person name="Luo Y."/>
            <person name="Hu S."/>
            <person name="Wang D."/>
            <person name="Wang C."/>
            <person name="Pandey M.K."/>
            <person name="Ge S."/>
            <person name="Xu Q."/>
            <person name="Li N."/>
            <person name="Li G."/>
            <person name="Huang Y."/>
            <person name="Saxena R.K."/>
            <person name="Ji Y."/>
            <person name="Li M."/>
            <person name="Yan X."/>
            <person name="He Y."/>
            <person name="Liu Y."/>
            <person name="Wang X."/>
            <person name="Xiang C."/>
            <person name="Varshney R.K."/>
            <person name="Ding H."/>
            <person name="Gao S."/>
            <person name="Zong X."/>
        </authorList>
    </citation>
    <scope>NUCLEOTIDE SEQUENCE [LARGE SCALE GENOMIC DNA]</scope>
    <source>
        <strain evidence="2 3">cv. Zhongwan 6</strain>
    </source>
</reference>
<dbReference type="EMBL" id="JAMSHJ010000007">
    <property type="protein sequence ID" value="KAI5391317.1"/>
    <property type="molecule type" value="Genomic_DNA"/>
</dbReference>
<dbReference type="Proteomes" id="UP001058974">
    <property type="component" value="Chromosome 7"/>
</dbReference>
<dbReference type="Gramene" id="Psat07G0623600-T2">
    <property type="protein sequence ID" value="KAI5391317.1"/>
    <property type="gene ID" value="KIW84_076236"/>
</dbReference>
<feature type="coiled-coil region" evidence="1">
    <location>
        <begin position="1"/>
        <end position="98"/>
    </location>
</feature>
<evidence type="ECO:0000313" key="2">
    <source>
        <dbReference type="EMBL" id="KAI5391317.1"/>
    </source>
</evidence>
<keyword evidence="1" id="KW-0175">Coiled coil</keyword>
<evidence type="ECO:0000256" key="1">
    <source>
        <dbReference type="SAM" id="Coils"/>
    </source>
</evidence>
<comment type="caution">
    <text evidence="2">The sequence shown here is derived from an EMBL/GenBank/DDBJ whole genome shotgun (WGS) entry which is preliminary data.</text>
</comment>
<sequence>MDEYLQYMKTLRSHMNDAEDQAAKISAEEQMQMTNIHTLESDIDSAKSEITQVVEDTEKMNKSKVEICSTIMENQKKLAALESDSSRLTQTMELIRQEKVGLSAKFSERRAYYSTVAEDMVAKFEKQQEWIRTKKISREPKEHKVCMPFLIHINILRSFNRILDLSSLIIWGFHREAYMADLTIKIY</sequence>
<evidence type="ECO:0000313" key="3">
    <source>
        <dbReference type="Proteomes" id="UP001058974"/>
    </source>
</evidence>
<dbReference type="PANTHER" id="PTHR38353">
    <property type="entry name" value="TROPOMYOSIN"/>
    <property type="match status" value="1"/>
</dbReference>
<organism evidence="2 3">
    <name type="scientific">Pisum sativum</name>
    <name type="common">Garden pea</name>
    <name type="synonym">Lathyrus oleraceus</name>
    <dbReference type="NCBI Taxonomy" id="3888"/>
    <lineage>
        <taxon>Eukaryota</taxon>
        <taxon>Viridiplantae</taxon>
        <taxon>Streptophyta</taxon>
        <taxon>Embryophyta</taxon>
        <taxon>Tracheophyta</taxon>
        <taxon>Spermatophyta</taxon>
        <taxon>Magnoliopsida</taxon>
        <taxon>eudicotyledons</taxon>
        <taxon>Gunneridae</taxon>
        <taxon>Pentapetalae</taxon>
        <taxon>rosids</taxon>
        <taxon>fabids</taxon>
        <taxon>Fabales</taxon>
        <taxon>Fabaceae</taxon>
        <taxon>Papilionoideae</taxon>
        <taxon>50 kb inversion clade</taxon>
        <taxon>NPAAA clade</taxon>
        <taxon>Hologalegina</taxon>
        <taxon>IRL clade</taxon>
        <taxon>Fabeae</taxon>
        <taxon>Lathyrus</taxon>
    </lineage>
</organism>
<protein>
    <submittedName>
        <fullName evidence="2">Uncharacterized protein</fullName>
    </submittedName>
</protein>
<dbReference type="PANTHER" id="PTHR38353:SF2">
    <property type="entry name" value="TROPOMYOSIN"/>
    <property type="match status" value="1"/>
</dbReference>
<name>A0A9D4VXG0_PEA</name>
<keyword evidence="3" id="KW-1185">Reference proteome</keyword>